<protein>
    <submittedName>
        <fullName evidence="2">Uncharacterized protein</fullName>
    </submittedName>
</protein>
<feature type="region of interest" description="Disordered" evidence="1">
    <location>
        <begin position="124"/>
        <end position="163"/>
    </location>
</feature>
<reference evidence="2 3" key="1">
    <citation type="submission" date="2024-09" db="EMBL/GenBank/DDBJ databases">
        <title>Chromosome-scale assembly of Riccia fluitans.</title>
        <authorList>
            <person name="Paukszto L."/>
            <person name="Sawicki J."/>
            <person name="Karawczyk K."/>
            <person name="Piernik-Szablinska J."/>
            <person name="Szczecinska M."/>
            <person name="Mazdziarz M."/>
        </authorList>
    </citation>
    <scope>NUCLEOTIDE SEQUENCE [LARGE SCALE GENOMIC DNA]</scope>
    <source>
        <strain evidence="2">Rf_01</strain>
        <tissue evidence="2">Aerial parts of the thallus</tissue>
    </source>
</reference>
<gene>
    <name evidence="2" type="ORF">R1flu_004213</name>
</gene>
<feature type="compositionally biased region" description="Basic and acidic residues" evidence="1">
    <location>
        <begin position="149"/>
        <end position="163"/>
    </location>
</feature>
<feature type="compositionally biased region" description="Basic and acidic residues" evidence="1">
    <location>
        <begin position="13"/>
        <end position="22"/>
    </location>
</feature>
<evidence type="ECO:0000256" key="1">
    <source>
        <dbReference type="SAM" id="MobiDB-lite"/>
    </source>
</evidence>
<organism evidence="2 3">
    <name type="scientific">Riccia fluitans</name>
    <dbReference type="NCBI Taxonomy" id="41844"/>
    <lineage>
        <taxon>Eukaryota</taxon>
        <taxon>Viridiplantae</taxon>
        <taxon>Streptophyta</taxon>
        <taxon>Embryophyta</taxon>
        <taxon>Marchantiophyta</taxon>
        <taxon>Marchantiopsida</taxon>
        <taxon>Marchantiidae</taxon>
        <taxon>Marchantiales</taxon>
        <taxon>Ricciaceae</taxon>
        <taxon>Riccia</taxon>
    </lineage>
</organism>
<dbReference type="Proteomes" id="UP001605036">
    <property type="component" value="Unassembled WGS sequence"/>
</dbReference>
<comment type="caution">
    <text evidence="2">The sequence shown here is derived from an EMBL/GenBank/DDBJ whole genome shotgun (WGS) entry which is preliminary data.</text>
</comment>
<keyword evidence="3" id="KW-1185">Reference proteome</keyword>
<feature type="region of interest" description="Disordered" evidence="1">
    <location>
        <begin position="1"/>
        <end position="42"/>
    </location>
</feature>
<evidence type="ECO:0000313" key="3">
    <source>
        <dbReference type="Proteomes" id="UP001605036"/>
    </source>
</evidence>
<accession>A0ABD1YPM1</accession>
<evidence type="ECO:0000313" key="2">
    <source>
        <dbReference type="EMBL" id="KAL2632734.1"/>
    </source>
</evidence>
<name>A0ABD1YPM1_9MARC</name>
<dbReference type="EMBL" id="JBHFFA010000003">
    <property type="protein sequence ID" value="KAL2632734.1"/>
    <property type="molecule type" value="Genomic_DNA"/>
</dbReference>
<feature type="compositionally biased region" description="Polar residues" evidence="1">
    <location>
        <begin position="27"/>
        <end position="38"/>
    </location>
</feature>
<sequence>MELNHEGLGPVEADDKSGERARKGPLHQQQIEQRQDGSVTWKAKPGACPSIDGSLAETEVQMRTWHQGLERSNHQTSTEGTREFGAVLAKDTMRAREIIHTERTWHLTKVQRDGNFRGSRSTFMWRSQKPRAGIRTSGDDPTWATRWKQKPEGHVRMNTDKDK</sequence>
<proteinExistence type="predicted"/>
<dbReference type="AlphaFoldDB" id="A0ABD1YPM1"/>